<feature type="region of interest" description="Disordered" evidence="2">
    <location>
        <begin position="82"/>
        <end position="152"/>
    </location>
</feature>
<keyword evidence="3" id="KW-0547">Nucleotide-binding</keyword>
<reference evidence="4" key="1">
    <citation type="journal article" date="2019" name="Curr. Biol.">
        <title>Genome Sequence of Striga asiatica Provides Insight into the Evolution of Plant Parasitism.</title>
        <authorList>
            <person name="Yoshida S."/>
            <person name="Kim S."/>
            <person name="Wafula E.K."/>
            <person name="Tanskanen J."/>
            <person name="Kim Y.M."/>
            <person name="Honaas L."/>
            <person name="Yang Z."/>
            <person name="Spallek T."/>
            <person name="Conn C.E."/>
            <person name="Ichihashi Y."/>
            <person name="Cheong K."/>
            <person name="Cui S."/>
            <person name="Der J.P."/>
            <person name="Gundlach H."/>
            <person name="Jiao Y."/>
            <person name="Hori C."/>
            <person name="Ishida J.K."/>
            <person name="Kasahara H."/>
            <person name="Kiba T."/>
            <person name="Kim M.S."/>
            <person name="Koo N."/>
            <person name="Laohavisit A."/>
            <person name="Lee Y.H."/>
            <person name="Lumba S."/>
            <person name="McCourt P."/>
            <person name="Mortimer J.C."/>
            <person name="Mutuku J.M."/>
            <person name="Nomura T."/>
            <person name="Sasaki-Sekimoto Y."/>
            <person name="Seto Y."/>
            <person name="Wang Y."/>
            <person name="Wakatake T."/>
            <person name="Sakakibara H."/>
            <person name="Demura T."/>
            <person name="Yamaguchi S."/>
            <person name="Yoneyama K."/>
            <person name="Manabe R.I."/>
            <person name="Nelson D.C."/>
            <person name="Schulman A.H."/>
            <person name="Timko M.P."/>
            <person name="dePamphilis C.W."/>
            <person name="Choi D."/>
            <person name="Shirasu K."/>
        </authorList>
    </citation>
    <scope>NUCLEOTIDE SEQUENCE [LARGE SCALE GENOMIC DNA]</scope>
    <source>
        <strain evidence="4">cv. UVA1</strain>
    </source>
</reference>
<protein>
    <submittedName>
        <fullName evidence="3">Galactose/methyl galactoside import ATP-binding protein MglA</fullName>
    </submittedName>
</protein>
<keyword evidence="1" id="KW-0175">Coiled coil</keyword>
<comment type="caution">
    <text evidence="3">The sequence shown here is derived from an EMBL/GenBank/DDBJ whole genome shotgun (WGS) entry which is preliminary data.</text>
</comment>
<evidence type="ECO:0000313" key="3">
    <source>
        <dbReference type="EMBL" id="GER43435.1"/>
    </source>
</evidence>
<accession>A0A5A7QDR1</accession>
<feature type="coiled-coil region" evidence="1">
    <location>
        <begin position="48"/>
        <end position="75"/>
    </location>
</feature>
<dbReference type="Proteomes" id="UP000325081">
    <property type="component" value="Unassembled WGS sequence"/>
</dbReference>
<keyword evidence="3" id="KW-0067">ATP-binding</keyword>
<name>A0A5A7QDR1_STRAF</name>
<organism evidence="3 4">
    <name type="scientific">Striga asiatica</name>
    <name type="common">Asiatic witchweed</name>
    <name type="synonym">Buchnera asiatica</name>
    <dbReference type="NCBI Taxonomy" id="4170"/>
    <lineage>
        <taxon>Eukaryota</taxon>
        <taxon>Viridiplantae</taxon>
        <taxon>Streptophyta</taxon>
        <taxon>Embryophyta</taxon>
        <taxon>Tracheophyta</taxon>
        <taxon>Spermatophyta</taxon>
        <taxon>Magnoliopsida</taxon>
        <taxon>eudicotyledons</taxon>
        <taxon>Gunneridae</taxon>
        <taxon>Pentapetalae</taxon>
        <taxon>asterids</taxon>
        <taxon>lamiids</taxon>
        <taxon>Lamiales</taxon>
        <taxon>Orobanchaceae</taxon>
        <taxon>Buchnereae</taxon>
        <taxon>Striga</taxon>
    </lineage>
</organism>
<dbReference type="EMBL" id="BKCP01006626">
    <property type="protein sequence ID" value="GER43435.1"/>
    <property type="molecule type" value="Genomic_DNA"/>
</dbReference>
<feature type="compositionally biased region" description="Basic and acidic residues" evidence="2">
    <location>
        <begin position="131"/>
        <end position="143"/>
    </location>
</feature>
<proteinExistence type="predicted"/>
<sequence length="152" mass="17169">MCWDPIDEFSSTMLTNPQLIEYSLGSLARTMVGLVQEAEEAKRTKLAFDGMKDEVIGYQQKVEALKKERDALLARWLLTSPPLEAPKLSPPAANQNQNRAKSGLILDKTGLEPLPQRPPLVKEISDPPSMQERREVEEKDKGFRVQRRAIGR</sequence>
<keyword evidence="4" id="KW-1185">Reference proteome</keyword>
<dbReference type="OrthoDB" id="10603161at2759"/>
<evidence type="ECO:0000256" key="2">
    <source>
        <dbReference type="SAM" id="MobiDB-lite"/>
    </source>
</evidence>
<evidence type="ECO:0000313" key="4">
    <source>
        <dbReference type="Proteomes" id="UP000325081"/>
    </source>
</evidence>
<dbReference type="AlphaFoldDB" id="A0A5A7QDR1"/>
<evidence type="ECO:0000256" key="1">
    <source>
        <dbReference type="SAM" id="Coils"/>
    </source>
</evidence>
<dbReference type="GO" id="GO:0005524">
    <property type="term" value="F:ATP binding"/>
    <property type="evidence" value="ECO:0007669"/>
    <property type="project" value="UniProtKB-KW"/>
</dbReference>
<gene>
    <name evidence="3" type="ORF">STAS_20289</name>
</gene>